<evidence type="ECO:0000256" key="7">
    <source>
        <dbReference type="ARBA" id="ARBA00023034"/>
    </source>
</evidence>
<evidence type="ECO:0000256" key="10">
    <source>
        <dbReference type="RuleBase" id="RU361242"/>
    </source>
</evidence>
<dbReference type="Gene3D" id="2.80.10.50">
    <property type="match status" value="1"/>
</dbReference>
<evidence type="ECO:0000256" key="3">
    <source>
        <dbReference type="ARBA" id="ARBA00022692"/>
    </source>
</evidence>
<dbReference type="SMART" id="SM00458">
    <property type="entry name" value="RICIN"/>
    <property type="match status" value="1"/>
</dbReference>
<evidence type="ECO:0000313" key="13">
    <source>
        <dbReference type="Proteomes" id="UP000678499"/>
    </source>
</evidence>
<dbReference type="InterPro" id="IPR001173">
    <property type="entry name" value="Glyco_trans_2-like"/>
</dbReference>
<name>A0A7R9GF26_9CRUS</name>
<dbReference type="Gene3D" id="3.90.550.10">
    <property type="entry name" value="Spore Coat Polysaccharide Biosynthesis Protein SpsA, Chain A"/>
    <property type="match status" value="1"/>
</dbReference>
<accession>A0A7R9GF26</accession>
<keyword evidence="10" id="KW-0808">Transferase</keyword>
<gene>
    <name evidence="12" type="ORF">NMOB1V02_LOCUS5986</name>
</gene>
<comment type="pathway">
    <text evidence="10">Protein modification; protein glycosylation.</text>
</comment>
<dbReference type="EMBL" id="CAJPEX010001174">
    <property type="protein sequence ID" value="CAG0918430.1"/>
    <property type="molecule type" value="Genomic_DNA"/>
</dbReference>
<dbReference type="PANTHER" id="PTHR11675">
    <property type="entry name" value="N-ACETYLGALACTOSAMINYLTRANSFERASE"/>
    <property type="match status" value="1"/>
</dbReference>
<keyword evidence="4 10" id="KW-0430">Lectin</keyword>
<protein>
    <recommendedName>
        <fullName evidence="10">Polypeptide N-acetylgalactosaminyltransferase</fullName>
        <ecNumber evidence="10">2.4.1.-</ecNumber>
    </recommendedName>
    <alternativeName>
        <fullName evidence="10">Protein-UDP acetylgalactosaminyltransferase</fullName>
    </alternativeName>
</protein>
<keyword evidence="13" id="KW-1185">Reference proteome</keyword>
<dbReference type="GO" id="GO:0004653">
    <property type="term" value="F:polypeptide N-acetylgalactosaminyltransferase activity"/>
    <property type="evidence" value="ECO:0007669"/>
    <property type="project" value="TreeGrafter"/>
</dbReference>
<keyword evidence="9 10" id="KW-1015">Disulfide bond</keyword>
<dbReference type="InterPro" id="IPR029044">
    <property type="entry name" value="Nucleotide-diphossugar_trans"/>
</dbReference>
<dbReference type="FunFam" id="3.90.550.10:FF:000195">
    <property type="entry name" value="Polypeptide N-acetylgalactosaminyltransferase like 6"/>
    <property type="match status" value="1"/>
</dbReference>
<proteinExistence type="inferred from homology"/>
<feature type="domain" description="Ricin B lectin" evidence="11">
    <location>
        <begin position="459"/>
        <end position="585"/>
    </location>
</feature>
<dbReference type="UniPathway" id="UPA00378"/>
<evidence type="ECO:0000256" key="4">
    <source>
        <dbReference type="ARBA" id="ARBA00022734"/>
    </source>
</evidence>
<dbReference type="GO" id="GO:0000139">
    <property type="term" value="C:Golgi membrane"/>
    <property type="evidence" value="ECO:0007669"/>
    <property type="project" value="UniProtKB-SubCell"/>
</dbReference>
<dbReference type="GO" id="GO:0006493">
    <property type="term" value="P:protein O-linked glycosylation"/>
    <property type="evidence" value="ECO:0007669"/>
    <property type="project" value="TreeGrafter"/>
</dbReference>
<dbReference type="SUPFAM" id="SSF50370">
    <property type="entry name" value="Ricin B-like lectins"/>
    <property type="match status" value="1"/>
</dbReference>
<evidence type="ECO:0000313" key="12">
    <source>
        <dbReference type="EMBL" id="CAD7278278.1"/>
    </source>
</evidence>
<dbReference type="AlphaFoldDB" id="A0A7R9GF26"/>
<dbReference type="PANTHER" id="PTHR11675:SF63">
    <property type="entry name" value="POLYPEPTIDE N-ACETYLGALACTOSAMINYLTRANSFERASE"/>
    <property type="match status" value="1"/>
</dbReference>
<dbReference type="GO" id="GO:0008593">
    <property type="term" value="P:regulation of Notch signaling pathway"/>
    <property type="evidence" value="ECO:0007669"/>
    <property type="project" value="TreeGrafter"/>
</dbReference>
<sequence length="587" mass="66678">MARSGIMNWLKSLKVRYFCYGILLSTVAWVGLLYVFLTSGQQHFEFSGDRGVNDAQQRNVFVLPEEKDYNVSDAMGMVRNDDDIDVKTKGMAEHAFNVSIGGLSQRSSDCICDSLLPQRSSIAFGENRLFRAETLPRGVAGGDHFSGRFQRLRFFPFFSVKFTENHFENFLIFSEYSEAAKLISHPKVRYFRTEEREGLIRARMIGANSATGAVLVFLDSHCEVNKQWLEPLVEPIAEKASVVTVPIIDMIDPDTFEYRPSPLVKGGFNWGLHFKWDNVPRELLANKEDFVKPIKSPTMAGGLFAIERDYFFHLGGYDLGLKIWGGENLEISFKIWMCGGEMFIMPCSRVGHVFRKRRPYSSPGGDSMMRNSLRVARVWMDDYVKYYYATRPEAEAEDVGDLKERIQLRERLQCKSFKWYLENIYPELEVPPLNGSDPGLRRVNGSPVSRPSKNPFTRRFQIRLSGSKLCLASEDGDVAAKGSFLHLVDCLMGKRKGQTWYETNHGELRLENVLCMDAHPLKGARLLKCHQSGSSQEWRIGTDRETPLYSFASGMCLGVESASSRARAKMVVCGADKSLAQWDVLEY</sequence>
<keyword evidence="10" id="KW-0464">Manganese</keyword>
<keyword evidence="5" id="KW-0735">Signal-anchor</keyword>
<dbReference type="PROSITE" id="PS50231">
    <property type="entry name" value="RICIN_B_LECTIN"/>
    <property type="match status" value="1"/>
</dbReference>
<feature type="transmembrane region" description="Helical" evidence="10">
    <location>
        <begin position="17"/>
        <end position="37"/>
    </location>
</feature>
<comment type="cofactor">
    <cofactor evidence="10">
        <name>Mn(2+)</name>
        <dbReference type="ChEBI" id="CHEBI:29035"/>
    </cofactor>
</comment>
<evidence type="ECO:0000256" key="1">
    <source>
        <dbReference type="ARBA" id="ARBA00004323"/>
    </source>
</evidence>
<reference evidence="12" key="1">
    <citation type="submission" date="2020-11" db="EMBL/GenBank/DDBJ databases">
        <authorList>
            <person name="Tran Van P."/>
        </authorList>
    </citation>
    <scope>NUCLEOTIDE SEQUENCE</scope>
</reference>
<dbReference type="Pfam" id="PF00652">
    <property type="entry name" value="Ricin_B_lectin"/>
    <property type="match status" value="1"/>
</dbReference>
<dbReference type="OrthoDB" id="9982049at2759"/>
<evidence type="ECO:0000256" key="6">
    <source>
        <dbReference type="ARBA" id="ARBA00022989"/>
    </source>
</evidence>
<dbReference type="InterPro" id="IPR000772">
    <property type="entry name" value="Ricin_B_lectin"/>
</dbReference>
<keyword evidence="7 10" id="KW-0333">Golgi apparatus</keyword>
<dbReference type="InterPro" id="IPR045885">
    <property type="entry name" value="GalNAc-T"/>
</dbReference>
<dbReference type="GO" id="GO:0030246">
    <property type="term" value="F:carbohydrate binding"/>
    <property type="evidence" value="ECO:0007669"/>
    <property type="project" value="UniProtKB-KW"/>
</dbReference>
<comment type="similarity">
    <text evidence="2 10">Belongs to the glycosyltransferase 2 family. GalNAc-T subfamily.</text>
</comment>
<comment type="subcellular location">
    <subcellularLocation>
        <location evidence="1 10">Golgi apparatus membrane</location>
        <topology evidence="1 10">Single-pass type II membrane protein</topology>
    </subcellularLocation>
</comment>
<evidence type="ECO:0000256" key="8">
    <source>
        <dbReference type="ARBA" id="ARBA00023136"/>
    </source>
</evidence>
<dbReference type="Pfam" id="PF00535">
    <property type="entry name" value="Glycos_transf_2"/>
    <property type="match status" value="1"/>
</dbReference>
<keyword evidence="10" id="KW-0328">Glycosyltransferase</keyword>
<dbReference type="EMBL" id="OA883211">
    <property type="protein sequence ID" value="CAD7278278.1"/>
    <property type="molecule type" value="Genomic_DNA"/>
</dbReference>
<evidence type="ECO:0000256" key="9">
    <source>
        <dbReference type="ARBA" id="ARBA00023157"/>
    </source>
</evidence>
<keyword evidence="6 10" id="KW-1133">Transmembrane helix</keyword>
<organism evidence="12">
    <name type="scientific">Notodromas monacha</name>
    <dbReference type="NCBI Taxonomy" id="399045"/>
    <lineage>
        <taxon>Eukaryota</taxon>
        <taxon>Metazoa</taxon>
        <taxon>Ecdysozoa</taxon>
        <taxon>Arthropoda</taxon>
        <taxon>Crustacea</taxon>
        <taxon>Oligostraca</taxon>
        <taxon>Ostracoda</taxon>
        <taxon>Podocopa</taxon>
        <taxon>Podocopida</taxon>
        <taxon>Cypridocopina</taxon>
        <taxon>Cypridoidea</taxon>
        <taxon>Cyprididae</taxon>
        <taxon>Notodromas</taxon>
    </lineage>
</organism>
<dbReference type="InterPro" id="IPR035992">
    <property type="entry name" value="Ricin_B-like_lectins"/>
</dbReference>
<keyword evidence="3 10" id="KW-0812">Transmembrane</keyword>
<dbReference type="EC" id="2.4.1.-" evidence="10"/>
<dbReference type="CDD" id="cd02510">
    <property type="entry name" value="pp-GalNAc-T"/>
    <property type="match status" value="1"/>
</dbReference>
<dbReference type="Proteomes" id="UP000678499">
    <property type="component" value="Unassembled WGS sequence"/>
</dbReference>
<evidence type="ECO:0000256" key="5">
    <source>
        <dbReference type="ARBA" id="ARBA00022968"/>
    </source>
</evidence>
<evidence type="ECO:0000259" key="11">
    <source>
        <dbReference type="SMART" id="SM00458"/>
    </source>
</evidence>
<dbReference type="SUPFAM" id="SSF53448">
    <property type="entry name" value="Nucleotide-diphospho-sugar transferases"/>
    <property type="match status" value="1"/>
</dbReference>
<dbReference type="GO" id="GO:0005112">
    <property type="term" value="F:Notch binding"/>
    <property type="evidence" value="ECO:0007669"/>
    <property type="project" value="TreeGrafter"/>
</dbReference>
<evidence type="ECO:0000256" key="2">
    <source>
        <dbReference type="ARBA" id="ARBA00005680"/>
    </source>
</evidence>
<keyword evidence="8 10" id="KW-0472">Membrane</keyword>